<evidence type="ECO:0000313" key="2">
    <source>
        <dbReference type="EMBL" id="RUS53018.1"/>
    </source>
</evidence>
<dbReference type="Gene3D" id="2.30.110.10">
    <property type="entry name" value="Electron Transport, Fmn-binding Protein, Chain A"/>
    <property type="match status" value="1"/>
</dbReference>
<accession>A0A433RQH3</accession>
<evidence type="ECO:0000313" key="3">
    <source>
        <dbReference type="Proteomes" id="UP000288623"/>
    </source>
</evidence>
<keyword evidence="3" id="KW-1185">Reference proteome</keyword>
<gene>
    <name evidence="2" type="ORF">QI30_15785</name>
</gene>
<dbReference type="InterPro" id="IPR011576">
    <property type="entry name" value="Pyridox_Oxase_N"/>
</dbReference>
<evidence type="ECO:0000259" key="1">
    <source>
        <dbReference type="Pfam" id="PF01243"/>
    </source>
</evidence>
<reference evidence="2 3" key="1">
    <citation type="submission" date="2014-11" db="EMBL/GenBank/DDBJ databases">
        <title>Genome sequence and analysis of novel Kurthia sp.</title>
        <authorList>
            <person name="Lawson J.N."/>
            <person name="Gonzalez J.E."/>
            <person name="Rinauldi L."/>
            <person name="Xuan Z."/>
            <person name="Firman A."/>
            <person name="Shaddox L."/>
            <person name="Trudeau A."/>
            <person name="Shah S."/>
            <person name="Reiman D."/>
        </authorList>
    </citation>
    <scope>NUCLEOTIDE SEQUENCE [LARGE SCALE GENOMIC DNA]</scope>
    <source>
        <strain evidence="2 3">3B1D</strain>
    </source>
</reference>
<dbReference type="AlphaFoldDB" id="A0A433RQH3"/>
<protein>
    <recommendedName>
        <fullName evidence="1">Pyridoxamine 5'-phosphate oxidase N-terminal domain-containing protein</fullName>
    </recommendedName>
</protein>
<dbReference type="RefSeq" id="WP_126991561.1">
    <property type="nucleotide sequence ID" value="NZ_JTFC01000041.1"/>
</dbReference>
<dbReference type="OrthoDB" id="5431160at2"/>
<feature type="domain" description="Pyridoxamine 5'-phosphate oxidase N-terminal" evidence="1">
    <location>
        <begin position="4"/>
        <end position="121"/>
    </location>
</feature>
<dbReference type="PANTHER" id="PTHR34818">
    <property type="entry name" value="PROTEIN BLI-3"/>
    <property type="match status" value="1"/>
</dbReference>
<dbReference type="Pfam" id="PF01243">
    <property type="entry name" value="PNPOx_N"/>
    <property type="match status" value="1"/>
</dbReference>
<dbReference type="SUPFAM" id="SSF50475">
    <property type="entry name" value="FMN-binding split barrel"/>
    <property type="match status" value="1"/>
</dbReference>
<dbReference type="PANTHER" id="PTHR34818:SF1">
    <property type="entry name" value="PROTEIN BLI-3"/>
    <property type="match status" value="1"/>
</dbReference>
<dbReference type="EMBL" id="JTFC01000041">
    <property type="protein sequence ID" value="RUS53018.1"/>
    <property type="molecule type" value="Genomic_DNA"/>
</dbReference>
<proteinExistence type="predicted"/>
<dbReference type="InterPro" id="IPR012349">
    <property type="entry name" value="Split_barrel_FMN-bd"/>
</dbReference>
<organism evidence="2 3">
    <name type="scientific">Candidatus Kurthia intestinigallinarum</name>
    <dbReference type="NCBI Taxonomy" id="1562256"/>
    <lineage>
        <taxon>Bacteria</taxon>
        <taxon>Bacillati</taxon>
        <taxon>Bacillota</taxon>
        <taxon>Bacilli</taxon>
        <taxon>Bacillales</taxon>
        <taxon>Caryophanaceae</taxon>
        <taxon>Kurthia</taxon>
    </lineage>
</organism>
<dbReference type="InterPro" id="IPR052917">
    <property type="entry name" value="Stress-Dev_Protein"/>
</dbReference>
<name>A0A433RQH3_9BACL</name>
<comment type="caution">
    <text evidence="2">The sequence shown here is derived from an EMBL/GenBank/DDBJ whole genome shotgun (WGS) entry which is preliminary data.</text>
</comment>
<sequence length="137" mass="15690">MTVEEHIRLVLDRASIGTLYIVQDDKPTGRYMTFKSDGATLYTVTDKDSAKLMAIEKNPNVHIILGYQPGTEYNYLEFEGKVTDVMDDQLRIKMRNFFRSVFQKEAAEVTLLKIEPSVIYLHTQDGSPAQKFVLPIQ</sequence>
<dbReference type="Proteomes" id="UP000288623">
    <property type="component" value="Unassembled WGS sequence"/>
</dbReference>